<dbReference type="Gene3D" id="3.40.190.10">
    <property type="entry name" value="Periplasmic binding protein-like II"/>
    <property type="match status" value="2"/>
</dbReference>
<feature type="signal peptide" evidence="1">
    <location>
        <begin position="1"/>
        <end position="25"/>
    </location>
</feature>
<dbReference type="AlphaFoldDB" id="A0A6S6QZN3"/>
<evidence type="ECO:0000313" key="3">
    <source>
        <dbReference type="Proteomes" id="UP000515317"/>
    </source>
</evidence>
<dbReference type="EMBL" id="AP023361">
    <property type="protein sequence ID" value="BCJ92138.1"/>
    <property type="molecule type" value="Genomic_DNA"/>
</dbReference>
<evidence type="ECO:0008006" key="4">
    <source>
        <dbReference type="Google" id="ProtNLM"/>
    </source>
</evidence>
<dbReference type="SUPFAM" id="SSF53850">
    <property type="entry name" value="Periplasmic binding protein-like II"/>
    <property type="match status" value="1"/>
</dbReference>
<protein>
    <recommendedName>
        <fullName evidence="4">TAXI family TRAP transporter solute-binding subunit</fullName>
    </recommendedName>
</protein>
<organism evidence="2 3">
    <name type="scientific">Terrihabitans soli</name>
    <dbReference type="NCBI Taxonomy" id="708113"/>
    <lineage>
        <taxon>Bacteria</taxon>
        <taxon>Pseudomonadati</taxon>
        <taxon>Pseudomonadota</taxon>
        <taxon>Alphaproteobacteria</taxon>
        <taxon>Hyphomicrobiales</taxon>
        <taxon>Terrihabitans</taxon>
    </lineage>
</organism>
<dbReference type="KEGG" id="tso:IZ6_28730"/>
<dbReference type="Pfam" id="PF16868">
    <property type="entry name" value="NMT1_3"/>
    <property type="match status" value="1"/>
</dbReference>
<feature type="chain" id="PRO_5028051647" description="TAXI family TRAP transporter solute-binding subunit" evidence="1">
    <location>
        <begin position="26"/>
        <end position="343"/>
    </location>
</feature>
<dbReference type="RefSeq" id="WP_225873921.1">
    <property type="nucleotide sequence ID" value="NZ_AP023361.1"/>
</dbReference>
<accession>A0A6S6QZN3</accession>
<sequence length="343" mass="35808">MTYRKGALRLALAGLLAIGMLSVPAAQEMKFFRIGTGGTAGTYFPIGGLIANAVSAPPGSRACEAGGACGVPGLVAIAIASNGAIANVNDIQAGRLEAGFTQSDVAYSGYTGGGVFEGRDKAPDLRGIANLYPESVHLVVRKGSGIASVADLKGKRVSMDEQGSGTLPDARLILAAFGLSERDIVPEYLKPDLSGKKLAAGEIDAFFFIGGAPVAAIAELANLTAIDLVPITGAQAEKALTRYSFFSWDQIPANTYKGVGEISTMSVSAILVTTAKQDEELIYGLTRALWNDNTRKLLDNGHAKGKRILRQNAAKGLGIPLHPGAERYYREAGLIPEKAQTSQ</sequence>
<evidence type="ECO:0000256" key="1">
    <source>
        <dbReference type="SAM" id="SignalP"/>
    </source>
</evidence>
<name>A0A6S6QZN3_9HYPH</name>
<keyword evidence="3" id="KW-1185">Reference proteome</keyword>
<evidence type="ECO:0000313" key="2">
    <source>
        <dbReference type="EMBL" id="BCJ92138.1"/>
    </source>
</evidence>
<dbReference type="PANTHER" id="PTHR42941">
    <property type="entry name" value="SLL1037 PROTEIN"/>
    <property type="match status" value="1"/>
</dbReference>
<proteinExistence type="predicted"/>
<dbReference type="InterPro" id="IPR011852">
    <property type="entry name" value="TRAP_TAXI"/>
</dbReference>
<reference evidence="2 3" key="1">
    <citation type="submission" date="2020-08" db="EMBL/GenBank/DDBJ databases">
        <title>Genome sequence of Rhizobiales bacterium strain IZ6.</title>
        <authorList>
            <person name="Nakai R."/>
            <person name="Naganuma T."/>
        </authorList>
    </citation>
    <scope>NUCLEOTIDE SEQUENCE [LARGE SCALE GENOMIC DNA]</scope>
    <source>
        <strain evidence="2 3">IZ6</strain>
    </source>
</reference>
<keyword evidence="1" id="KW-0732">Signal</keyword>
<dbReference type="Proteomes" id="UP000515317">
    <property type="component" value="Chromosome"/>
</dbReference>
<dbReference type="NCBIfam" id="TIGR02122">
    <property type="entry name" value="TRAP_TAXI"/>
    <property type="match status" value="1"/>
</dbReference>
<gene>
    <name evidence="2" type="ORF">IZ6_28730</name>
</gene>
<dbReference type="CDD" id="cd13520">
    <property type="entry name" value="PBP2_TAXI_TRAP"/>
    <property type="match status" value="1"/>
</dbReference>
<dbReference type="PANTHER" id="PTHR42941:SF1">
    <property type="entry name" value="SLL1037 PROTEIN"/>
    <property type="match status" value="1"/>
</dbReference>